<sequence length="41" mass="4634">MVWQEIAADGSVIRHEEEPGTSLVSRTAVWIMGLLPIEWLL</sequence>
<evidence type="ECO:0000313" key="2">
    <source>
        <dbReference type="Proteomes" id="UP000606921"/>
    </source>
</evidence>
<gene>
    <name evidence="1" type="ORF">REJC140_02953</name>
</gene>
<organism evidence="1 2">
    <name type="scientific">Pseudorhizobium endolithicum</name>
    <dbReference type="NCBI Taxonomy" id="1191678"/>
    <lineage>
        <taxon>Bacteria</taxon>
        <taxon>Pseudomonadati</taxon>
        <taxon>Pseudomonadota</taxon>
        <taxon>Alphaproteobacteria</taxon>
        <taxon>Hyphomicrobiales</taxon>
        <taxon>Rhizobiaceae</taxon>
        <taxon>Rhizobium/Agrobacterium group</taxon>
        <taxon>Pseudorhizobium</taxon>
    </lineage>
</organism>
<dbReference type="Proteomes" id="UP000606921">
    <property type="component" value="Unassembled WGS sequence"/>
</dbReference>
<comment type="caution">
    <text evidence="1">The sequence shown here is derived from an EMBL/GenBank/DDBJ whole genome shotgun (WGS) entry which is preliminary data.</text>
</comment>
<accession>A0ABN7JJL0</accession>
<evidence type="ECO:0000313" key="1">
    <source>
        <dbReference type="EMBL" id="CAD7031696.1"/>
    </source>
</evidence>
<proteinExistence type="predicted"/>
<reference evidence="1 2" key="1">
    <citation type="submission" date="2020-11" db="EMBL/GenBank/DDBJ databases">
        <authorList>
            <person name="Lassalle F."/>
        </authorList>
    </citation>
    <scope>NUCLEOTIDE SEQUENCE [LARGE SCALE GENOMIC DNA]</scope>
    <source>
        <strain evidence="1 2">JC140</strain>
    </source>
</reference>
<name>A0ABN7JJL0_9HYPH</name>
<protein>
    <submittedName>
        <fullName evidence="1">Uncharacterized protein</fullName>
    </submittedName>
</protein>
<keyword evidence="2" id="KW-1185">Reference proteome</keyword>
<dbReference type="EMBL" id="CABFWF030000010">
    <property type="protein sequence ID" value="CAD7031696.1"/>
    <property type="molecule type" value="Genomic_DNA"/>
</dbReference>